<dbReference type="GO" id="GO:0006384">
    <property type="term" value="P:transcription initiation at RNA polymerase III promoter"/>
    <property type="evidence" value="ECO:0007669"/>
    <property type="project" value="InterPro"/>
</dbReference>
<evidence type="ECO:0000256" key="2">
    <source>
        <dbReference type="ARBA" id="ARBA00023125"/>
    </source>
</evidence>
<keyword evidence="4" id="KW-0539">Nucleus</keyword>
<dbReference type="EMBL" id="SGPK01000438">
    <property type="protein sequence ID" value="THH03585.1"/>
    <property type="molecule type" value="Genomic_DNA"/>
</dbReference>
<comment type="caution">
    <text evidence="8">The sequence shown here is derived from an EMBL/GenBank/DDBJ whole genome shotgun (WGS) entry which is preliminary data.</text>
</comment>
<protein>
    <recommendedName>
        <fullName evidence="10">Transcription factor IIIC subunit 5 HTH domain-containing protein</fullName>
    </recommendedName>
</protein>
<feature type="region of interest" description="Disordered" evidence="5">
    <location>
        <begin position="169"/>
        <end position="202"/>
    </location>
</feature>
<gene>
    <name evidence="8" type="ORF">EW145_g6165</name>
</gene>
<evidence type="ECO:0000313" key="8">
    <source>
        <dbReference type="EMBL" id="THH03585.1"/>
    </source>
</evidence>
<feature type="domain" description="Transcription factor IIIC subunit 5 HTH" evidence="6">
    <location>
        <begin position="199"/>
        <end position="355"/>
    </location>
</feature>
<evidence type="ECO:0000256" key="3">
    <source>
        <dbReference type="ARBA" id="ARBA00023163"/>
    </source>
</evidence>
<dbReference type="AlphaFoldDB" id="A0A4S4KXR0"/>
<dbReference type="GO" id="GO:0001002">
    <property type="term" value="F:RNA polymerase III type 1 promoter sequence-specific DNA binding"/>
    <property type="evidence" value="ECO:0007669"/>
    <property type="project" value="TreeGrafter"/>
</dbReference>
<name>A0A4S4KXR0_9AGAM</name>
<evidence type="ECO:0000256" key="4">
    <source>
        <dbReference type="ARBA" id="ARBA00023242"/>
    </source>
</evidence>
<reference evidence="8 9" key="1">
    <citation type="submission" date="2019-02" db="EMBL/GenBank/DDBJ databases">
        <title>Genome sequencing of the rare red list fungi Phellinidium pouzarii.</title>
        <authorList>
            <person name="Buettner E."/>
            <person name="Kellner H."/>
        </authorList>
    </citation>
    <scope>NUCLEOTIDE SEQUENCE [LARGE SCALE GENOMIC DNA]</scope>
    <source>
        <strain evidence="8 9">DSM 108285</strain>
    </source>
</reference>
<dbReference type="Pfam" id="PF09734">
    <property type="entry name" value="Tau95"/>
    <property type="match status" value="1"/>
</dbReference>
<evidence type="ECO:0000313" key="9">
    <source>
        <dbReference type="Proteomes" id="UP000308199"/>
    </source>
</evidence>
<evidence type="ECO:0000259" key="6">
    <source>
        <dbReference type="Pfam" id="PF09734"/>
    </source>
</evidence>
<organism evidence="8 9">
    <name type="scientific">Phellinidium pouzarii</name>
    <dbReference type="NCBI Taxonomy" id="167371"/>
    <lineage>
        <taxon>Eukaryota</taxon>
        <taxon>Fungi</taxon>
        <taxon>Dikarya</taxon>
        <taxon>Basidiomycota</taxon>
        <taxon>Agaricomycotina</taxon>
        <taxon>Agaricomycetes</taxon>
        <taxon>Hymenochaetales</taxon>
        <taxon>Hymenochaetaceae</taxon>
        <taxon>Phellinidium</taxon>
    </lineage>
</organism>
<sequence length="538" mass="61459">MSFAAGPSSTSSSRQATEHPLQTRQFYSVEFPGYVQEGSVQRAIHHLGGPSNVSRVFKRNATKIESLLELSWRPENPFAHPIPGAVVYSNNILLKVTKRRRKRREGDDGPKGEFVAEAAGVIPKTVRFRSMADFQYEPDASDPVVQLRAAMDRMDVEFIRKYTIPPEKEDYALPGDSSQQQLQAGEAESAEPTRSNLRLIPPPLFSRQSMPQVYNYRANNMSVVTTVVDSETGEEKKRLINKTRWKGFHPSSISFTEKTTPDKPPTSVQNMFDQADKRLLELLKQKFEKRPIWTRNALNNQFNAADVREIFNSKFLLPLVSYAFVDGPWRDTLIRFGYDPRIYSTGRFYQRLYFRNINHPIVRPSIVASRQEQRNIEKQAAASTYCDSQSMEQTEDEPPSHIFDGIHLTKETAAYQLCDIIDPMLKEMIEDETNVRDECNPYKERDGWYTTHALEQIKVVLRHKFFSLLEGHIPSQEECRVLLNTELGSRPVRPHDIYRFHARKHNMAKGAIPPEDAAAARLRAALDSTAKGATGRGR</sequence>
<evidence type="ECO:0008006" key="10">
    <source>
        <dbReference type="Google" id="ProtNLM"/>
    </source>
</evidence>
<evidence type="ECO:0000256" key="1">
    <source>
        <dbReference type="ARBA" id="ARBA00004123"/>
    </source>
</evidence>
<dbReference type="GO" id="GO:0005634">
    <property type="term" value="C:nucleus"/>
    <property type="evidence" value="ECO:0007669"/>
    <property type="project" value="UniProtKB-SubCell"/>
</dbReference>
<comment type="subcellular location">
    <subcellularLocation>
        <location evidence="1">Nucleus</location>
    </subcellularLocation>
</comment>
<dbReference type="PANTHER" id="PTHR13230">
    <property type="entry name" value="GENERAL TRANSCRIPTION FACTOR IIIC, POLYPEPTIDE 5"/>
    <property type="match status" value="1"/>
</dbReference>
<feature type="region of interest" description="Disordered" evidence="5">
    <location>
        <begin position="1"/>
        <end position="21"/>
    </location>
</feature>
<dbReference type="InterPro" id="IPR042536">
    <property type="entry name" value="TFIIIC_tauA_Sfc1"/>
</dbReference>
<evidence type="ECO:0000259" key="7">
    <source>
        <dbReference type="Pfam" id="PF17682"/>
    </source>
</evidence>
<dbReference type="Gene3D" id="3.30.200.160">
    <property type="entry name" value="TFIIIC, subcomplex tauA, subunit Sfc1, barrel domain"/>
    <property type="match status" value="1"/>
</dbReference>
<keyword evidence="3" id="KW-0804">Transcription</keyword>
<keyword evidence="9" id="KW-1185">Reference proteome</keyword>
<dbReference type="InterPro" id="IPR040454">
    <property type="entry name" value="TF_IIIC_Tfc1/Sfc1"/>
</dbReference>
<accession>A0A4S4KXR0</accession>
<dbReference type="GO" id="GO:0000127">
    <property type="term" value="C:transcription factor TFIIIC complex"/>
    <property type="evidence" value="ECO:0007669"/>
    <property type="project" value="InterPro"/>
</dbReference>
<dbReference type="OrthoDB" id="5598268at2759"/>
<keyword evidence="2" id="KW-0238">DNA-binding</keyword>
<feature type="domain" description="Transcription factor IIIC subunit Tfc1/Sfc1 triple barrel" evidence="7">
    <location>
        <begin position="27"/>
        <end position="136"/>
    </location>
</feature>
<dbReference type="Pfam" id="PF17682">
    <property type="entry name" value="Tau95_N"/>
    <property type="match status" value="1"/>
</dbReference>
<dbReference type="InterPro" id="IPR041499">
    <property type="entry name" value="Tfc1/Sfc1_N"/>
</dbReference>
<dbReference type="Proteomes" id="UP000308199">
    <property type="component" value="Unassembled WGS sequence"/>
</dbReference>
<proteinExistence type="predicted"/>
<dbReference type="PANTHER" id="PTHR13230:SF5">
    <property type="entry name" value="GENERAL TRANSCRIPTION FACTOR 3C POLYPEPTIDE 5"/>
    <property type="match status" value="1"/>
</dbReference>
<dbReference type="GO" id="GO:0001003">
    <property type="term" value="F:RNA polymerase III type 2 promoter sequence-specific DNA binding"/>
    <property type="evidence" value="ECO:0007669"/>
    <property type="project" value="TreeGrafter"/>
</dbReference>
<dbReference type="InterPro" id="IPR019136">
    <property type="entry name" value="TF_IIIC_su-5_HTH"/>
</dbReference>
<evidence type="ECO:0000256" key="5">
    <source>
        <dbReference type="SAM" id="MobiDB-lite"/>
    </source>
</evidence>